<feature type="signal peptide" evidence="3">
    <location>
        <begin position="1"/>
        <end position="28"/>
    </location>
</feature>
<accession>A0ABT0F949</accession>
<dbReference type="EMBL" id="JAHWXN010000001">
    <property type="protein sequence ID" value="MCK2034590.1"/>
    <property type="molecule type" value="Genomic_DNA"/>
</dbReference>
<evidence type="ECO:0000313" key="6">
    <source>
        <dbReference type="EMBL" id="MCK2034590.1"/>
    </source>
</evidence>
<feature type="domain" description="Atrophied bacterial Ig" evidence="5">
    <location>
        <begin position="275"/>
        <end position="352"/>
    </location>
</feature>
<evidence type="ECO:0000259" key="5">
    <source>
        <dbReference type="Pfam" id="PF20578"/>
    </source>
</evidence>
<dbReference type="CDD" id="cd08983">
    <property type="entry name" value="GH43_Bt3655-like"/>
    <property type="match status" value="1"/>
</dbReference>
<evidence type="ECO:0000256" key="2">
    <source>
        <dbReference type="ARBA" id="ARBA00023295"/>
    </source>
</evidence>
<comment type="caution">
    <text evidence="6">The sequence shown here is derived from an EMBL/GenBank/DDBJ whole genome shotgun (WGS) entry which is preliminary data.</text>
</comment>
<evidence type="ECO:0000256" key="1">
    <source>
        <dbReference type="ARBA" id="ARBA00022801"/>
    </source>
</evidence>
<gene>
    <name evidence="6" type="ORF">KZC51_00450</name>
</gene>
<feature type="chain" id="PRO_5046348940" evidence="3">
    <location>
        <begin position="29"/>
        <end position="969"/>
    </location>
</feature>
<dbReference type="InterPro" id="IPR023296">
    <property type="entry name" value="Glyco_hydro_beta-prop_sf"/>
</dbReference>
<dbReference type="PANTHER" id="PTHR43301">
    <property type="entry name" value="ARABINAN ENDO-1,5-ALPHA-L-ARABINOSIDASE"/>
    <property type="match status" value="1"/>
</dbReference>
<dbReference type="SUPFAM" id="SSF49899">
    <property type="entry name" value="Concanavalin A-like lectins/glucanases"/>
    <property type="match status" value="1"/>
</dbReference>
<dbReference type="InterPro" id="IPR013320">
    <property type="entry name" value="ConA-like_dom_sf"/>
</dbReference>
<keyword evidence="7" id="KW-1185">Reference proteome</keyword>
<keyword evidence="3" id="KW-0732">Signal</keyword>
<dbReference type="Gene3D" id="2.60.120.200">
    <property type="match status" value="1"/>
</dbReference>
<dbReference type="Pfam" id="PF20578">
    <property type="entry name" value="aBig_2"/>
    <property type="match status" value="2"/>
</dbReference>
<organism evidence="6 7">
    <name type="scientific">Microbacterium croceum</name>
    <dbReference type="NCBI Taxonomy" id="2851645"/>
    <lineage>
        <taxon>Bacteria</taxon>
        <taxon>Bacillati</taxon>
        <taxon>Actinomycetota</taxon>
        <taxon>Actinomycetes</taxon>
        <taxon>Micrococcales</taxon>
        <taxon>Microbacteriaceae</taxon>
        <taxon>Microbacterium</taxon>
    </lineage>
</organism>
<proteinExistence type="predicted"/>
<feature type="domain" description="Atrophied bacterial Ig" evidence="5">
    <location>
        <begin position="360"/>
        <end position="452"/>
    </location>
</feature>
<dbReference type="Gene3D" id="2.115.10.20">
    <property type="entry name" value="Glycosyl hydrolase domain, family 43"/>
    <property type="match status" value="1"/>
</dbReference>
<reference evidence="6 7" key="1">
    <citation type="submission" date="2021-06" db="EMBL/GenBank/DDBJ databases">
        <title>Genome-based taxonomic framework of Microbacterium strains isolated from marine environment, the description of four new species and reclassification of four preexisting species.</title>
        <authorList>
            <person name="Lee S.D."/>
            <person name="Kim S.-M."/>
            <person name="Byeon Y.-S."/>
            <person name="Yang H.L."/>
            <person name="Kim I.S."/>
        </authorList>
    </citation>
    <scope>NUCLEOTIDE SEQUENCE [LARGE SCALE GENOMIC DNA]</scope>
    <source>
        <strain evidence="6 7">SSW1-49</strain>
    </source>
</reference>
<evidence type="ECO:0000256" key="3">
    <source>
        <dbReference type="SAM" id="SignalP"/>
    </source>
</evidence>
<name>A0ABT0F949_9MICO</name>
<keyword evidence="2" id="KW-0326">Glycosidase</keyword>
<sequence length="969" mass="99327">MTMTSLFTRSIRKATAVAAAAATVVAIGAVSTHTASVAAEGPTPLIHYTFDAASGTTVGDATGNGYNATIRQNGAKIENGQLSLPGGSASSAGYLEIPTAGLVGKKTLTVSTWLSGRTGPANTAAAFIGAPVASGASYSSGYWLLNPANPSGYVKSVVTNGTNAGAPWGTEVGAGATNAATTGARTPSGMSLYTSVIDGTAGTLTTYVNGAQISSVTIGRDVSSFGSTLVGYLGRSTYNDAGWAGDVDDFAVYESALSSTQVQQLFTDQALDRAVASVTVPSTATTAFTLPTTTSGVAISWASDSPAVQITGGAAAVQRPAPGSADAVATLTATFTVGGALTTRTFTVTVPAELSDQAKVDADLAAVTVADTDDIRASFSVPTTGANGSALSWSVTTGSASAALRTGVRDGSATVSITRPAAGAASASATLSVEASVGDATATRTFALTVRPQPADEADPEAYVWAFFTGEGAGAERVSLAASKGDDALRWNTLNGGEPIFTSTQGTQGLRDPFIIRSHEGDKFYMLATDLKIDGLAGGFSTAQISGSQYIEVWESTDLVNWSAQRHVQVSSAYAGNTWAPEAYWDDEIQRYVVFWASNLYPTTDASTRTAVTYNRMMYATTDDFVTFSEPQIWSDVRRGTGLGLIDSTVAEEDGVYYRFTKDEASMTIREEKSTDLLATISGSLPGTSGSADEWTLVKEKIATGLPNGEPGGTYSSGEGPNIFAANPGDVNGHSWYLFIDQPSYHGGPNHYIPFGSDDITDGSSWQALGSTLRANLPQNSDGGKPRHGTVLPVTRAEYQTVLEGFAPEIAVTDVAPIAASTRAGTAPVLPKARLTTANGDTTTVEVAWEGVDPADYATAGTFTVRGVAQDASRMPVTATVTVTPGIGLDLSTRCVAGKVVLTVKVSNAGTDAVRVTVSSAYGTQVVDLAGGQTKTVTFSTRAAAVAAGEVQATVSGSTVTEAFAAKTC</sequence>
<dbReference type="InterPro" id="IPR046780">
    <property type="entry name" value="aBig_2"/>
</dbReference>
<dbReference type="PANTHER" id="PTHR43301:SF3">
    <property type="entry name" value="ARABINAN ENDO-1,5-ALPHA-L-ARABINOSIDASE A-RELATED"/>
    <property type="match status" value="1"/>
</dbReference>
<feature type="domain" description="Bacterial Ig-like" evidence="4">
    <location>
        <begin position="816"/>
        <end position="869"/>
    </location>
</feature>
<dbReference type="RefSeq" id="WP_247628055.1">
    <property type="nucleotide sequence ID" value="NZ_JAHWXN010000001.1"/>
</dbReference>
<dbReference type="Pfam" id="PF07532">
    <property type="entry name" value="Big_4"/>
    <property type="match status" value="1"/>
</dbReference>
<dbReference type="SUPFAM" id="SSF75005">
    <property type="entry name" value="Arabinanase/levansucrase/invertase"/>
    <property type="match status" value="1"/>
</dbReference>
<protein>
    <submittedName>
        <fullName evidence="6">Ig-like domain-containing protein</fullName>
    </submittedName>
</protein>
<evidence type="ECO:0000259" key="4">
    <source>
        <dbReference type="Pfam" id="PF07532"/>
    </source>
</evidence>
<dbReference type="Pfam" id="PF13385">
    <property type="entry name" value="Laminin_G_3"/>
    <property type="match status" value="1"/>
</dbReference>
<dbReference type="Proteomes" id="UP001300096">
    <property type="component" value="Unassembled WGS sequence"/>
</dbReference>
<evidence type="ECO:0000313" key="7">
    <source>
        <dbReference type="Proteomes" id="UP001300096"/>
    </source>
</evidence>
<dbReference type="InterPro" id="IPR050727">
    <property type="entry name" value="GH43_arabinanases"/>
</dbReference>
<dbReference type="InterPro" id="IPR011081">
    <property type="entry name" value="Big_4"/>
</dbReference>
<keyword evidence="1" id="KW-0378">Hydrolase</keyword>